<sequence>MSPRRGSGFADATTIRSWSIFATIVLSTRAASSTVLLSELVRSLTVTIRASEPSTPVTSPTISTKSPTTTDFGPSSRAFIAVTTVPSSVTHVVLPRSTVVTKAVIESKCDGRSFVRRRVVREGRMRASDSSYSRGLIEPNYSRVLGNLSESYELLLHSQSRYQGRLNQ</sequence>
<gene>
    <name evidence="1" type="ORF">UFOPK4180_00696</name>
</gene>
<protein>
    <submittedName>
        <fullName evidence="1">Unannotated protein</fullName>
    </submittedName>
</protein>
<dbReference type="AlphaFoldDB" id="A0A6J6AE38"/>
<reference evidence="1" key="1">
    <citation type="submission" date="2020-05" db="EMBL/GenBank/DDBJ databases">
        <authorList>
            <person name="Chiriac C."/>
            <person name="Salcher M."/>
            <person name="Ghai R."/>
            <person name="Kavagutti S V."/>
        </authorList>
    </citation>
    <scope>NUCLEOTIDE SEQUENCE</scope>
</reference>
<accession>A0A6J6AE38</accession>
<proteinExistence type="predicted"/>
<dbReference type="EMBL" id="CAESPC010000107">
    <property type="protein sequence ID" value="CAB4367097.1"/>
    <property type="molecule type" value="Genomic_DNA"/>
</dbReference>
<name>A0A6J6AE38_9ZZZZ</name>
<evidence type="ECO:0000313" key="1">
    <source>
        <dbReference type="EMBL" id="CAB4367097.1"/>
    </source>
</evidence>
<organism evidence="1">
    <name type="scientific">freshwater metagenome</name>
    <dbReference type="NCBI Taxonomy" id="449393"/>
    <lineage>
        <taxon>unclassified sequences</taxon>
        <taxon>metagenomes</taxon>
        <taxon>ecological metagenomes</taxon>
    </lineage>
</organism>